<protein>
    <submittedName>
        <fullName evidence="2">Evolutionarily conserved signaling intermediate in Toll pathway, mitochondrial</fullName>
    </submittedName>
</protein>
<evidence type="ECO:0000313" key="2">
    <source>
        <dbReference type="WBParaSite" id="RSKR_0001046600.1"/>
    </source>
</evidence>
<sequence length="376" mass="43343">MLLINLVKPYLPRLTLAKTNSNFHKERFTSGVLQHVEEQFSSIPKEDKNKVTFHAALTIYSQNKANVRGHVEFITTALKHMKEFGLHKDLDTYKSLLNIFPKGPLIPQNKVQKIFLHHPQQQNCCIKVLDEMEWNCVQPDKEVHDIVSMTFGEWNFATKKIKRMLYWMPKLRHTNKYLDRRDVDNQKHDGKTLAKMALEMMIRDGGVQVKYAKAVRGDGKSSFIVSGQSPLQKRILFNLIKEYKNVTLNVDGPAIVYLSDHSIKYMVLSCDDPSYVKGSSSLMDNDTYYETDAIKIGIANEVTKEKNVHYQDGKIILAMAVLQENTKEAAMAWMRHLQENNLNLVKANIFFRINEGSNTVVVQEIERIEKDVKDVN</sequence>
<dbReference type="WBParaSite" id="RSKR_0001046600.1">
    <property type="protein sequence ID" value="RSKR_0001046600.1"/>
    <property type="gene ID" value="RSKR_0001046600"/>
</dbReference>
<name>A0AC35UDB7_9BILA</name>
<reference evidence="2" key="1">
    <citation type="submission" date="2016-11" db="UniProtKB">
        <authorList>
            <consortium name="WormBaseParasite"/>
        </authorList>
    </citation>
    <scope>IDENTIFICATION</scope>
    <source>
        <strain evidence="2">KR3021</strain>
    </source>
</reference>
<proteinExistence type="predicted"/>
<dbReference type="Proteomes" id="UP000095286">
    <property type="component" value="Unplaced"/>
</dbReference>
<organism evidence="1 2">
    <name type="scientific">Rhabditophanes sp. KR3021</name>
    <dbReference type="NCBI Taxonomy" id="114890"/>
    <lineage>
        <taxon>Eukaryota</taxon>
        <taxon>Metazoa</taxon>
        <taxon>Ecdysozoa</taxon>
        <taxon>Nematoda</taxon>
        <taxon>Chromadorea</taxon>
        <taxon>Rhabditida</taxon>
        <taxon>Tylenchina</taxon>
        <taxon>Panagrolaimomorpha</taxon>
        <taxon>Strongyloidoidea</taxon>
        <taxon>Alloionematidae</taxon>
        <taxon>Rhabditophanes</taxon>
    </lineage>
</organism>
<accession>A0AC35UDB7</accession>
<evidence type="ECO:0000313" key="1">
    <source>
        <dbReference type="Proteomes" id="UP000095286"/>
    </source>
</evidence>